<dbReference type="Pfam" id="PF00672">
    <property type="entry name" value="HAMP"/>
    <property type="match status" value="1"/>
</dbReference>
<keyword evidence="4" id="KW-0812">Transmembrane</keyword>
<dbReference type="GO" id="GO:0016020">
    <property type="term" value="C:membrane"/>
    <property type="evidence" value="ECO:0007669"/>
    <property type="project" value="InterPro"/>
</dbReference>
<evidence type="ECO:0000256" key="4">
    <source>
        <dbReference type="SAM" id="Phobius"/>
    </source>
</evidence>
<reference evidence="7 8" key="1">
    <citation type="journal article" date="2020" name="Biotechnol. Biofuels">
        <title>New insights from the biogas microbiome by comprehensive genome-resolved metagenomics of nearly 1600 species originating from multiple anaerobic digesters.</title>
        <authorList>
            <person name="Campanaro S."/>
            <person name="Treu L."/>
            <person name="Rodriguez-R L.M."/>
            <person name="Kovalovszki A."/>
            <person name="Ziels R.M."/>
            <person name="Maus I."/>
            <person name="Zhu X."/>
            <person name="Kougias P.G."/>
            <person name="Basile A."/>
            <person name="Luo G."/>
            <person name="Schluter A."/>
            <person name="Konstantinidis K.T."/>
            <person name="Angelidaki I."/>
        </authorList>
    </citation>
    <scope>NUCLEOTIDE SEQUENCE [LARGE SCALE GENOMIC DNA]</scope>
    <source>
        <strain evidence="7">AS05jafATM_4</strain>
    </source>
</reference>
<evidence type="ECO:0000256" key="1">
    <source>
        <dbReference type="ARBA" id="ARBA00023224"/>
    </source>
</evidence>
<dbReference type="InterPro" id="IPR004089">
    <property type="entry name" value="MCPsignal_dom"/>
</dbReference>
<dbReference type="PANTHER" id="PTHR32089">
    <property type="entry name" value="METHYL-ACCEPTING CHEMOTAXIS PROTEIN MCPB"/>
    <property type="match status" value="1"/>
</dbReference>
<dbReference type="SMART" id="SM00304">
    <property type="entry name" value="HAMP"/>
    <property type="match status" value="1"/>
</dbReference>
<dbReference type="PROSITE" id="PS50111">
    <property type="entry name" value="CHEMOTAXIS_TRANSDUC_2"/>
    <property type="match status" value="1"/>
</dbReference>
<comment type="caution">
    <text evidence="7">The sequence shown here is derived from an EMBL/GenBank/DDBJ whole genome shotgun (WGS) entry which is preliminary data.</text>
</comment>
<feature type="domain" description="Methyl-accepting transducer" evidence="5">
    <location>
        <begin position="276"/>
        <end position="533"/>
    </location>
</feature>
<evidence type="ECO:0000259" key="6">
    <source>
        <dbReference type="PROSITE" id="PS50885"/>
    </source>
</evidence>
<feature type="domain" description="HAMP" evidence="6">
    <location>
        <begin position="203"/>
        <end position="257"/>
    </location>
</feature>
<keyword evidence="4" id="KW-0472">Membrane</keyword>
<organism evidence="7 8">
    <name type="scientific">Desulfitobacterium dehalogenans</name>
    <dbReference type="NCBI Taxonomy" id="36854"/>
    <lineage>
        <taxon>Bacteria</taxon>
        <taxon>Bacillati</taxon>
        <taxon>Bacillota</taxon>
        <taxon>Clostridia</taxon>
        <taxon>Eubacteriales</taxon>
        <taxon>Desulfitobacteriaceae</taxon>
        <taxon>Desulfitobacterium</taxon>
    </lineage>
</organism>
<dbReference type="GO" id="GO:0004888">
    <property type="term" value="F:transmembrane signaling receptor activity"/>
    <property type="evidence" value="ECO:0007669"/>
    <property type="project" value="InterPro"/>
</dbReference>
<dbReference type="Pfam" id="PF00015">
    <property type="entry name" value="MCPsignal"/>
    <property type="match status" value="1"/>
</dbReference>
<dbReference type="PROSITE" id="PS50885">
    <property type="entry name" value="HAMP"/>
    <property type="match status" value="1"/>
</dbReference>
<dbReference type="Proteomes" id="UP000553059">
    <property type="component" value="Unassembled WGS sequence"/>
</dbReference>
<dbReference type="GO" id="GO:0006935">
    <property type="term" value="P:chemotaxis"/>
    <property type="evidence" value="ECO:0007669"/>
    <property type="project" value="InterPro"/>
</dbReference>
<dbReference type="InterPro" id="IPR003660">
    <property type="entry name" value="HAMP_dom"/>
</dbReference>
<dbReference type="EMBL" id="DUTF01000341">
    <property type="protein sequence ID" value="HHY28185.1"/>
    <property type="molecule type" value="Genomic_DNA"/>
</dbReference>
<dbReference type="SMART" id="SM00283">
    <property type="entry name" value="MA"/>
    <property type="match status" value="1"/>
</dbReference>
<feature type="transmembrane region" description="Helical" evidence="4">
    <location>
        <begin position="185"/>
        <end position="206"/>
    </location>
</feature>
<dbReference type="GO" id="GO:0007165">
    <property type="term" value="P:signal transduction"/>
    <property type="evidence" value="ECO:0007669"/>
    <property type="project" value="UniProtKB-KW"/>
</dbReference>
<protein>
    <submittedName>
        <fullName evidence="7">Methyl-accepting chemotaxis protein</fullName>
    </submittedName>
</protein>
<gene>
    <name evidence="7" type="ORF">GX523_15835</name>
</gene>
<dbReference type="SUPFAM" id="SSF58104">
    <property type="entry name" value="Methyl-accepting chemotaxis protein (MCP) signaling domain"/>
    <property type="match status" value="1"/>
</dbReference>
<keyword evidence="1 3" id="KW-0807">Transducer</keyword>
<dbReference type="Gene3D" id="1.10.287.950">
    <property type="entry name" value="Methyl-accepting chemotaxis protein"/>
    <property type="match status" value="1"/>
</dbReference>
<dbReference type="AlphaFoldDB" id="A0A7C6Z656"/>
<evidence type="ECO:0000313" key="7">
    <source>
        <dbReference type="EMBL" id="HHY28185.1"/>
    </source>
</evidence>
<accession>A0A7C6Z656</accession>
<keyword evidence="4" id="KW-1133">Transmembrane helix</keyword>
<evidence type="ECO:0000313" key="8">
    <source>
        <dbReference type="Proteomes" id="UP000553059"/>
    </source>
</evidence>
<evidence type="ECO:0000256" key="3">
    <source>
        <dbReference type="PROSITE-ProRule" id="PRU00284"/>
    </source>
</evidence>
<dbReference type="PANTHER" id="PTHR32089:SF112">
    <property type="entry name" value="LYSOZYME-LIKE PROTEIN-RELATED"/>
    <property type="match status" value="1"/>
</dbReference>
<sequence length="563" mass="61024">MKIRTKLGIMMLGIVVATVLSMVFTLGGLNAVKETTQEHEDKNVPLLLTSLALQKDIIQIQQWLTDISATRGMPGFDDGFDEAAVHYASAKEEIQQLQELGLEVETAKLLTQDLEGFYQMGVTMAQTYIQDGTEAGNLYMEKFDPYAAQMEDSIDELIDDVRQNYNEGNQTIATRISIMFIETTLLFGMIILISIATIFVIQKIVVKPLNSMIAILKDIAQGNGDLTKRVNLHSKDELGTMGLYFDTFTDTVRNIIASVKELASEVTSASEELTASSMQSATVAEEIAQTINEIARGASSQAAVTTEGSAHMVSFSKLFKENEEGLEAVAASSQEVNELVGQGLVIINDLADRTKDSSAATQSASERILKTSESSDKISEASSLITAIAGQTNLLALNAAIEAARAGEHGRGFSVVAEEIRKLAEQSASSTMIIDEMVRNLQQNADGAVKTMGQVELILQEQTEKVGLIESKYQEIALAIKHSSESVRHISEEGKQMESKKNEVLDMIQTLAAVAEENAAGAEQASASIQEQTASIEEIAKASSTLSEQFNELQGLIGRFKVD</sequence>
<dbReference type="PRINTS" id="PR00260">
    <property type="entry name" value="CHEMTRNSDUCR"/>
</dbReference>
<dbReference type="CDD" id="cd06225">
    <property type="entry name" value="HAMP"/>
    <property type="match status" value="1"/>
</dbReference>
<comment type="similarity">
    <text evidence="2">Belongs to the methyl-accepting chemotaxis (MCP) protein family.</text>
</comment>
<evidence type="ECO:0000256" key="2">
    <source>
        <dbReference type="ARBA" id="ARBA00029447"/>
    </source>
</evidence>
<name>A0A7C6Z656_9FIRM</name>
<proteinExistence type="inferred from homology"/>
<dbReference type="InterPro" id="IPR004090">
    <property type="entry name" value="Chemotax_Me-accpt_rcpt"/>
</dbReference>
<feature type="transmembrane region" description="Helical" evidence="4">
    <location>
        <begin position="7"/>
        <end position="29"/>
    </location>
</feature>
<evidence type="ECO:0000259" key="5">
    <source>
        <dbReference type="PROSITE" id="PS50111"/>
    </source>
</evidence>